<evidence type="ECO:0000256" key="6">
    <source>
        <dbReference type="ARBA" id="ARBA00022989"/>
    </source>
</evidence>
<dbReference type="Proteomes" id="UP001253545">
    <property type="component" value="Unassembled WGS sequence"/>
</dbReference>
<dbReference type="PANTHER" id="PTHR43386">
    <property type="entry name" value="OLIGOPEPTIDE TRANSPORT SYSTEM PERMEASE PROTEIN APPC"/>
    <property type="match status" value="1"/>
</dbReference>
<reference evidence="11 12" key="1">
    <citation type="submission" date="2023-09" db="EMBL/GenBank/DDBJ databases">
        <authorList>
            <person name="Rey-Velasco X."/>
        </authorList>
    </citation>
    <scope>NUCLEOTIDE SEQUENCE [LARGE SCALE GENOMIC DNA]</scope>
    <source>
        <strain evidence="11 12">P117</strain>
    </source>
</reference>
<dbReference type="PANTHER" id="PTHR43386:SF5">
    <property type="entry name" value="PUTRESCINE EXPORT SYSTEM PERMEASE PROTEIN SAPC"/>
    <property type="match status" value="1"/>
</dbReference>
<dbReference type="InterPro" id="IPR000515">
    <property type="entry name" value="MetI-like"/>
</dbReference>
<comment type="caution">
    <text evidence="11">The sequence shown here is derived from an EMBL/GenBank/DDBJ whole genome shotgun (WGS) entry which is preliminary data.</text>
</comment>
<feature type="transmembrane region" description="Helical" evidence="9">
    <location>
        <begin position="264"/>
        <end position="284"/>
    </location>
</feature>
<dbReference type="Gene3D" id="1.10.3720.10">
    <property type="entry name" value="MetI-like"/>
    <property type="match status" value="1"/>
</dbReference>
<feature type="transmembrane region" description="Helical" evidence="9">
    <location>
        <begin position="143"/>
        <end position="170"/>
    </location>
</feature>
<evidence type="ECO:0000256" key="7">
    <source>
        <dbReference type="ARBA" id="ARBA00023136"/>
    </source>
</evidence>
<keyword evidence="5 9" id="KW-0812">Transmembrane</keyword>
<dbReference type="RefSeq" id="WP_311367357.1">
    <property type="nucleotide sequence ID" value="NZ_JAVRHX010000001.1"/>
</dbReference>
<evidence type="ECO:0000313" key="12">
    <source>
        <dbReference type="Proteomes" id="UP001253545"/>
    </source>
</evidence>
<keyword evidence="7 9" id="KW-0472">Membrane</keyword>
<accession>A0ABU2ZML0</accession>
<evidence type="ECO:0000256" key="9">
    <source>
        <dbReference type="RuleBase" id="RU363032"/>
    </source>
</evidence>
<sequence>MQRFSLYQEEYHPSPLENVWIEFKRSHFAVFGLVILLFFLVITLFAPFLSPYDPDLQNTNAILLAPVWEANGTVAHIFGTDSLGRDVLSRLLHGAQITFGSSLLIVLVATFVGVGFGAVAGVLKGVSSSIVNHLFDSIMAIPTLLIAIIVVAITGPGLFNTMFAITIALIPQFIHQTRSYVKAQLDKEYVLLDRLDGASSARIFFTSILPGMFELIVVQATLSLTVAILDVSALGFLKLGAQEPTIELGQILTQGLEAAYEEPWLVALPGFFIFLMVLSVNIVGEGLRSALRDRFKH</sequence>
<dbReference type="SUPFAM" id="SSF161098">
    <property type="entry name" value="MetI-like"/>
    <property type="match status" value="1"/>
</dbReference>
<evidence type="ECO:0000259" key="10">
    <source>
        <dbReference type="PROSITE" id="PS50928"/>
    </source>
</evidence>
<evidence type="ECO:0000256" key="5">
    <source>
        <dbReference type="ARBA" id="ARBA00022692"/>
    </source>
</evidence>
<keyword evidence="12" id="KW-1185">Reference proteome</keyword>
<comment type="similarity">
    <text evidence="8">Belongs to the binding-protein-dependent transport system permease family. OppBC subfamily.</text>
</comment>
<organism evidence="11 12">
    <name type="scientific">Glaciecola petra</name>
    <dbReference type="NCBI Taxonomy" id="3075602"/>
    <lineage>
        <taxon>Bacteria</taxon>
        <taxon>Pseudomonadati</taxon>
        <taxon>Pseudomonadota</taxon>
        <taxon>Gammaproteobacteria</taxon>
        <taxon>Alteromonadales</taxon>
        <taxon>Alteromonadaceae</taxon>
        <taxon>Glaciecola</taxon>
    </lineage>
</organism>
<feature type="transmembrane region" description="Helical" evidence="9">
    <location>
        <begin position="28"/>
        <end position="49"/>
    </location>
</feature>
<comment type="subcellular location">
    <subcellularLocation>
        <location evidence="1">Cell inner membrane</location>
        <topology evidence="1">Multi-pass membrane protein</topology>
    </subcellularLocation>
    <subcellularLocation>
        <location evidence="9">Cell membrane</location>
        <topology evidence="9">Multi-pass membrane protein</topology>
    </subcellularLocation>
</comment>
<keyword evidence="4" id="KW-0997">Cell inner membrane</keyword>
<evidence type="ECO:0000256" key="8">
    <source>
        <dbReference type="ARBA" id="ARBA00024202"/>
    </source>
</evidence>
<feature type="domain" description="ABC transmembrane type-1" evidence="10">
    <location>
        <begin position="99"/>
        <end position="284"/>
    </location>
</feature>
<gene>
    <name evidence="11" type="ORF">RM552_03265</name>
</gene>
<evidence type="ECO:0000256" key="3">
    <source>
        <dbReference type="ARBA" id="ARBA00022475"/>
    </source>
</evidence>
<dbReference type="CDD" id="cd06261">
    <property type="entry name" value="TM_PBP2"/>
    <property type="match status" value="1"/>
</dbReference>
<name>A0ABU2ZML0_9ALTE</name>
<protein>
    <submittedName>
        <fullName evidence="11">ABC transporter permease subunit</fullName>
    </submittedName>
</protein>
<dbReference type="PROSITE" id="PS50928">
    <property type="entry name" value="ABC_TM1"/>
    <property type="match status" value="1"/>
</dbReference>
<dbReference type="InterPro" id="IPR035906">
    <property type="entry name" value="MetI-like_sf"/>
</dbReference>
<evidence type="ECO:0000256" key="4">
    <source>
        <dbReference type="ARBA" id="ARBA00022519"/>
    </source>
</evidence>
<keyword evidence="2 9" id="KW-0813">Transport</keyword>
<feature type="transmembrane region" description="Helical" evidence="9">
    <location>
        <begin position="203"/>
        <end position="229"/>
    </location>
</feature>
<proteinExistence type="inferred from homology"/>
<evidence type="ECO:0000256" key="1">
    <source>
        <dbReference type="ARBA" id="ARBA00004429"/>
    </source>
</evidence>
<evidence type="ECO:0000256" key="2">
    <source>
        <dbReference type="ARBA" id="ARBA00022448"/>
    </source>
</evidence>
<keyword evidence="6 9" id="KW-1133">Transmembrane helix</keyword>
<keyword evidence="3" id="KW-1003">Cell membrane</keyword>
<dbReference type="Pfam" id="PF12911">
    <property type="entry name" value="OppC_N"/>
    <property type="match status" value="1"/>
</dbReference>
<dbReference type="InterPro" id="IPR050366">
    <property type="entry name" value="BP-dependent_transpt_permease"/>
</dbReference>
<dbReference type="Pfam" id="PF00528">
    <property type="entry name" value="BPD_transp_1"/>
    <property type="match status" value="1"/>
</dbReference>
<evidence type="ECO:0000313" key="11">
    <source>
        <dbReference type="EMBL" id="MDT0593862.1"/>
    </source>
</evidence>
<dbReference type="EMBL" id="JAVRHX010000001">
    <property type="protein sequence ID" value="MDT0593862.1"/>
    <property type="molecule type" value="Genomic_DNA"/>
</dbReference>
<feature type="transmembrane region" description="Helical" evidence="9">
    <location>
        <begin position="99"/>
        <end position="123"/>
    </location>
</feature>
<dbReference type="InterPro" id="IPR025966">
    <property type="entry name" value="OppC_N"/>
</dbReference>
<feature type="transmembrane region" description="Helical" evidence="9">
    <location>
        <begin position="61"/>
        <end position="78"/>
    </location>
</feature>